<dbReference type="AlphaFoldDB" id="A0A120FR34"/>
<sequence length="863" mass="92588">MEFGFTPHEKVSRLFAAATVTLIVLHLALCGALWMAPQTSLLIAPSEIRSDTGNAYYVVVQFGRSGVYHLPTDSPQTPSASNLTIFENGHALGPPHSAHIDIREKGAGRFSHWGNGVFFSTTDGSDPRSNGRAYSIQAAAELQPTLKVQLIISLLLADLTYLFFYEDFLSLIRKWGRASSVALAVLVVLLAAASASGLFGTIVVAKNGPPKDTALVVQILQHAFLGCVTSIGIWAAGAGVLRLVLGNRFSGLPDILIPAFPISLILLAALVALALVAPWGRSIAVIIWLACLLPLCSWRPPRRQVIAALKATLAILPFAIAFGAWLALLWHGPTDTLSAAPSGDLSFYAGNIWSFANQAYPNLDLGYANGEARAYFNNLYPALGATLLYLPNFDPFLFLLAGGGTSYVLLTALTLHLYATDRIARFIGSLDLVLLTLSIVVAARYPYWVAESIPMVFVPGLTISVWWMAQRNHKAILWTLAAMTAGLVGSLLSKVVTAAVLVPLGSTGAWSRLPSLARGAKLAVLMITGAFSIYSAIMLFRFLPMFIAIANPGPESYLTPNWYYIGRDAGATLMGATVWMFADVSTALVLSFGVATFLVFPFLFQANFVCVSILLGLLLISAGKLSIFTRTLAFTSFVLCLPALIWGDPAGASSGVIWIICLGGATLTALLGRPVDNVATAPQTSLGTIGSISAATLAVIVWGLLGVARGSIIADSGWHFVQSTPLTPALKEIWTAVRERTPLDALIFTDQVDESSNILGGWNTYAYSGQRQVYLSSYYTSADLRPNKLKLEQVLTVNKAVLEGMRPPQSVPTRRKYGSFYGVVSASKDAPSDWRLIFKNNQYALYDIAGQSSGLRKVSPTTP</sequence>
<dbReference type="Proteomes" id="UP000057737">
    <property type="component" value="Unassembled WGS sequence"/>
</dbReference>
<feature type="transmembrane region" description="Helical" evidence="1">
    <location>
        <begin position="426"/>
        <end position="447"/>
    </location>
</feature>
<feature type="transmembrane region" description="Helical" evidence="1">
    <location>
        <begin position="282"/>
        <end position="298"/>
    </location>
</feature>
<accession>A0A120FR34</accession>
<feature type="transmembrane region" description="Helical" evidence="1">
    <location>
        <begin position="223"/>
        <end position="244"/>
    </location>
</feature>
<feature type="transmembrane region" description="Helical" evidence="1">
    <location>
        <begin position="652"/>
        <end position="672"/>
    </location>
</feature>
<keyword evidence="1" id="KW-0812">Transmembrane</keyword>
<evidence type="ECO:0000256" key="1">
    <source>
        <dbReference type="SAM" id="Phobius"/>
    </source>
</evidence>
<feature type="transmembrane region" description="Helical" evidence="1">
    <location>
        <begin position="476"/>
        <end position="502"/>
    </location>
</feature>
<feature type="transmembrane region" description="Helical" evidence="1">
    <location>
        <begin position="305"/>
        <end position="328"/>
    </location>
</feature>
<comment type="caution">
    <text evidence="2">The sequence shown here is derived from an EMBL/GenBank/DDBJ whole genome shotgun (WGS) entry which is preliminary data.</text>
</comment>
<dbReference type="OrthoDB" id="8049807at2"/>
<dbReference type="EMBL" id="LNCU01000030">
    <property type="protein sequence ID" value="KWV59479.1"/>
    <property type="molecule type" value="Genomic_DNA"/>
</dbReference>
<reference evidence="2 3" key="1">
    <citation type="submission" date="2015-11" db="EMBL/GenBank/DDBJ databases">
        <title>Draft Genome Sequence of the Strain BR 10303 (Bradyrhizobium sp.) isolated from nodules of Centrolobium paraense.</title>
        <authorList>
            <person name="Zelli J.E."/>
            <person name="Simoes-Araujo J.L."/>
            <person name="Barauna A.C."/>
            <person name="Silva K."/>
        </authorList>
    </citation>
    <scope>NUCLEOTIDE SEQUENCE [LARGE SCALE GENOMIC DNA]</scope>
    <source>
        <strain evidence="2 3">BR 10303</strain>
    </source>
</reference>
<feature type="transmembrane region" description="Helical" evidence="1">
    <location>
        <begin position="12"/>
        <end position="36"/>
    </location>
</feature>
<keyword evidence="1" id="KW-0472">Membrane</keyword>
<feature type="transmembrane region" description="Helical" evidence="1">
    <location>
        <begin position="684"/>
        <end position="705"/>
    </location>
</feature>
<organism evidence="2 3">
    <name type="scientific">Bradyrhizobium macuxiense</name>
    <dbReference type="NCBI Taxonomy" id="1755647"/>
    <lineage>
        <taxon>Bacteria</taxon>
        <taxon>Pseudomonadati</taxon>
        <taxon>Pseudomonadota</taxon>
        <taxon>Alphaproteobacteria</taxon>
        <taxon>Hyphomicrobiales</taxon>
        <taxon>Nitrobacteraceae</taxon>
        <taxon>Bradyrhizobium</taxon>
    </lineage>
</organism>
<feature type="transmembrane region" description="Helical" evidence="1">
    <location>
        <begin position="181"/>
        <end position="203"/>
    </location>
</feature>
<keyword evidence="3" id="KW-1185">Reference proteome</keyword>
<proteinExistence type="predicted"/>
<feature type="transmembrane region" description="Helical" evidence="1">
    <location>
        <begin position="453"/>
        <end position="469"/>
    </location>
</feature>
<protein>
    <submittedName>
        <fullName evidence="2">Uncharacterized protein</fullName>
    </submittedName>
</protein>
<feature type="transmembrane region" description="Helical" evidence="1">
    <location>
        <begin position="522"/>
        <end position="550"/>
    </location>
</feature>
<feature type="transmembrane region" description="Helical" evidence="1">
    <location>
        <begin position="588"/>
        <end position="620"/>
    </location>
</feature>
<name>A0A120FR34_9BRAD</name>
<evidence type="ECO:0000313" key="2">
    <source>
        <dbReference type="EMBL" id="KWV59479.1"/>
    </source>
</evidence>
<feature type="transmembrane region" description="Helical" evidence="1">
    <location>
        <begin position="396"/>
        <end position="419"/>
    </location>
</feature>
<keyword evidence="1" id="KW-1133">Transmembrane helix</keyword>
<gene>
    <name evidence="2" type="ORF">AS156_31075</name>
</gene>
<feature type="transmembrane region" description="Helical" evidence="1">
    <location>
        <begin position="256"/>
        <end position="276"/>
    </location>
</feature>
<feature type="transmembrane region" description="Helical" evidence="1">
    <location>
        <begin position="627"/>
        <end position="646"/>
    </location>
</feature>
<evidence type="ECO:0000313" key="3">
    <source>
        <dbReference type="Proteomes" id="UP000057737"/>
    </source>
</evidence>
<dbReference type="RefSeq" id="WP_066501635.1">
    <property type="nucleotide sequence ID" value="NZ_LNCU01000030.1"/>
</dbReference>